<sequence>EHLVRRTGRELRLPGEVRLLPAGGDHQPRRGDALRPCPCGGAPGDRGPPGGSCPAECARSPQGTSGATQRLGAARRGGPRARRVGGVLRRGCGQAGGCRGGFAEGGDRAGGRRPGPGRRPLPGAGGGVAGADSAPAACAPPLVGCPTGPAIGPAIGPAVGPAAGQGGI</sequence>
<dbReference type="AlphaFoldDB" id="A0A6J4LQS5"/>
<feature type="non-terminal residue" evidence="2">
    <location>
        <position position="1"/>
    </location>
</feature>
<dbReference type="EMBL" id="CADCUI010000014">
    <property type="protein sequence ID" value="CAA9337382.1"/>
    <property type="molecule type" value="Genomic_DNA"/>
</dbReference>
<feature type="non-terminal residue" evidence="2">
    <location>
        <position position="168"/>
    </location>
</feature>
<proteinExistence type="predicted"/>
<evidence type="ECO:0000256" key="1">
    <source>
        <dbReference type="SAM" id="MobiDB-lite"/>
    </source>
</evidence>
<feature type="region of interest" description="Disordered" evidence="1">
    <location>
        <begin position="15"/>
        <end position="86"/>
    </location>
</feature>
<reference evidence="2" key="1">
    <citation type="submission" date="2020-02" db="EMBL/GenBank/DDBJ databases">
        <authorList>
            <person name="Meier V. D."/>
        </authorList>
    </citation>
    <scope>NUCLEOTIDE SEQUENCE</scope>
    <source>
        <strain evidence="2">AVDCRST_MAG34</strain>
    </source>
</reference>
<accession>A0A6J4LQS5</accession>
<feature type="compositionally biased region" description="Gly residues" evidence="1">
    <location>
        <begin position="41"/>
        <end position="50"/>
    </location>
</feature>
<feature type="region of interest" description="Disordered" evidence="1">
    <location>
        <begin position="99"/>
        <end position="132"/>
    </location>
</feature>
<evidence type="ECO:0000313" key="2">
    <source>
        <dbReference type="EMBL" id="CAA9337382.1"/>
    </source>
</evidence>
<organism evidence="2">
    <name type="scientific">uncultured Nocardioidaceae bacterium</name>
    <dbReference type="NCBI Taxonomy" id="253824"/>
    <lineage>
        <taxon>Bacteria</taxon>
        <taxon>Bacillati</taxon>
        <taxon>Actinomycetota</taxon>
        <taxon>Actinomycetes</taxon>
        <taxon>Propionibacteriales</taxon>
        <taxon>Nocardioidaceae</taxon>
        <taxon>environmental samples</taxon>
    </lineage>
</organism>
<gene>
    <name evidence="2" type="ORF">AVDCRST_MAG34-887</name>
</gene>
<name>A0A6J4LQS5_9ACTN</name>
<protein>
    <submittedName>
        <fullName evidence="2">Uncharacterized protein</fullName>
    </submittedName>
</protein>